<organism evidence="10 12">
    <name type="scientific">Catenibacterium mitsuokai</name>
    <dbReference type="NCBI Taxonomy" id="100886"/>
    <lineage>
        <taxon>Bacteria</taxon>
        <taxon>Bacillati</taxon>
        <taxon>Bacillota</taxon>
        <taxon>Erysipelotrichia</taxon>
        <taxon>Erysipelotrichales</taxon>
        <taxon>Coprobacillaceae</taxon>
        <taxon>Catenibacterium</taxon>
    </lineage>
</organism>
<dbReference type="GO" id="GO:0005737">
    <property type="term" value="C:cytoplasm"/>
    <property type="evidence" value="ECO:0007669"/>
    <property type="project" value="UniProtKB-SubCell"/>
</dbReference>
<keyword evidence="3 10" id="KW-0808">Transferase</keyword>
<evidence type="ECO:0000256" key="7">
    <source>
        <dbReference type="ARBA" id="ARBA00025611"/>
    </source>
</evidence>
<dbReference type="PANTHER" id="PTHR32294:SF0">
    <property type="entry name" value="DNA POLYMERASE III SUBUNIT ALPHA"/>
    <property type="match status" value="1"/>
</dbReference>
<dbReference type="InterPro" id="IPR004805">
    <property type="entry name" value="DnaE2/DnaE/PolC"/>
</dbReference>
<evidence type="ECO:0000256" key="1">
    <source>
        <dbReference type="ARBA" id="ARBA00004496"/>
    </source>
</evidence>
<evidence type="ECO:0000313" key="12">
    <source>
        <dbReference type="Proteomes" id="UP001196408"/>
    </source>
</evidence>
<dbReference type="CDD" id="cd04485">
    <property type="entry name" value="DnaE_OBF"/>
    <property type="match status" value="1"/>
</dbReference>
<keyword evidence="4 10" id="KW-0548">Nucleotidyltransferase</keyword>
<evidence type="ECO:0000313" key="10">
    <source>
        <dbReference type="EMBL" id="MBV3382774.1"/>
    </source>
</evidence>
<dbReference type="GO" id="GO:0003676">
    <property type="term" value="F:nucleic acid binding"/>
    <property type="evidence" value="ECO:0007669"/>
    <property type="project" value="InterPro"/>
</dbReference>
<evidence type="ECO:0000256" key="5">
    <source>
        <dbReference type="ARBA" id="ARBA00022705"/>
    </source>
</evidence>
<evidence type="ECO:0000313" key="11">
    <source>
        <dbReference type="EMBL" id="MBV3392790.1"/>
    </source>
</evidence>
<dbReference type="InterPro" id="IPR029460">
    <property type="entry name" value="DNAPol_HHH"/>
</dbReference>
<dbReference type="Pfam" id="PF01336">
    <property type="entry name" value="tRNA_anti-codon"/>
    <property type="match status" value="1"/>
</dbReference>
<name>A0AAW4MTL2_9FIRM</name>
<feature type="domain" description="Polymerase/histidinol phosphatase N-terminal" evidence="9">
    <location>
        <begin position="3"/>
        <end position="70"/>
    </location>
</feature>
<dbReference type="NCBIfam" id="TIGR00594">
    <property type="entry name" value="polc"/>
    <property type="match status" value="1"/>
</dbReference>
<dbReference type="Proteomes" id="UP001196408">
    <property type="component" value="Unassembled WGS sequence"/>
</dbReference>
<evidence type="ECO:0000313" key="13">
    <source>
        <dbReference type="Proteomes" id="UP001197492"/>
    </source>
</evidence>
<dbReference type="EMBL" id="JAHOEF010000030">
    <property type="protein sequence ID" value="MBV3382774.1"/>
    <property type="molecule type" value="Genomic_DNA"/>
</dbReference>
<keyword evidence="5" id="KW-0235">DNA replication</keyword>
<dbReference type="InterPro" id="IPR040982">
    <property type="entry name" value="DNA_pol3_finger"/>
</dbReference>
<dbReference type="RefSeq" id="WP_217747607.1">
    <property type="nucleotide sequence ID" value="NZ_JAHOEB010000028.1"/>
</dbReference>
<accession>A0AAW4MTL2</accession>
<dbReference type="Pfam" id="PF17657">
    <property type="entry name" value="DNA_pol3_finger"/>
    <property type="match status" value="1"/>
</dbReference>
<dbReference type="Pfam" id="PF14579">
    <property type="entry name" value="HHH_6"/>
    <property type="match status" value="1"/>
</dbReference>
<dbReference type="Pfam" id="PF02811">
    <property type="entry name" value="PHP"/>
    <property type="match status" value="1"/>
</dbReference>
<dbReference type="PANTHER" id="PTHR32294">
    <property type="entry name" value="DNA POLYMERASE III SUBUNIT ALPHA"/>
    <property type="match status" value="1"/>
</dbReference>
<evidence type="ECO:0000256" key="2">
    <source>
        <dbReference type="ARBA" id="ARBA00012417"/>
    </source>
</evidence>
<comment type="subcellular location">
    <subcellularLocation>
        <location evidence="1">Cytoplasm</location>
    </subcellularLocation>
</comment>
<sequence length="1021" mass="117074">MFGHLQIKSAYSFQESTILIQSLIDNAKSKHIQALALTDDNNMYGAYEFYEACTKASIKPILGVNASIMFNDDLIHLLLYARDDVGYKDLVRIVSDINLNENKAITLKALSNYRDHLYIVSHEYEDRLIEQEATSKEDLLTHAQTERPVMSFIKTMKSLFGASYRIMIVEDGIKGHSLRNQTLIKYAQFLDIPCIWGNDVRYLHSHDAFTLDLLQASKKGEVLNKDHEPLTTDRYLKSEKEIREIFGRYPDIIKNTEEIIDNCYGSIQKAENGLPHYKTPTGDSGAYLRHLCIKGLKQRFKNQPITDDYKDRLLYELKTIHTMGYDDYFLIVFDYVQYAKKHGILVGPGRGSAAGSLVAYCLGITNIDPLKYDLLFERFLNPERVSMPDIDVDFQDDRRDEVIQYVCNKYGHDHVAQIVAFSTYGPRVAIKDIGKVMGIPLPRLEMIAKMVPTAPKHRKSITEVYSTSASFQDMIQKDPVLSRLIAPMSLVEYLPRNITMHAAGVVLSYEPLRDVVPLVIGPSDMIMSQYSKDYIEKTGLLKMDFLALKNLTMIDYIMKDIERKLGKTFSINTIPLNDARTYHLISRGDTTGVFQLESSGMRSLLKKMKPECFDDIVAAIALYRPGPMENIPLYLEGRKNKNNITYLLKELEPILKSTYGIMIYQEQIMQIAQVIAGFSLGRADILRKAVSSKDESMMAGMKEEFIQGAIKKGFKEDAVTRLYQMIEKFANYGFNKSHSVAYGYVAYQLAYLKANYPLYFFASILSNESGSASSKMRTIEESKRYGVKILPPSINYSYSRFMVEEGGIRYSLVSIKNVGSAGYKMILKEREKGLFKDMYDFLARIPSLSSKMLESLIDAGAFDEFNKNRAYLRKNISLMMEYIQLGVDEKPIFEEVRENKFERLEREKEVLGLYISTHPIVYVKQKIKHPLVNLVDVENYMDRTIPVVCSISSVRAIVDKKGREMAFIEGQDETGQVEFVCFSNQYERYKNIFERGKTVEMNVRVQYRDRLSLIINQVKEL</sequence>
<dbReference type="Pfam" id="PF07733">
    <property type="entry name" value="DNA_pol3_alpha"/>
    <property type="match status" value="1"/>
</dbReference>
<evidence type="ECO:0000256" key="6">
    <source>
        <dbReference type="ARBA" id="ARBA00022932"/>
    </source>
</evidence>
<keyword evidence="6" id="KW-0239">DNA-directed DNA polymerase</keyword>
<evidence type="ECO:0000256" key="4">
    <source>
        <dbReference type="ARBA" id="ARBA00022695"/>
    </source>
</evidence>
<comment type="catalytic activity">
    <reaction evidence="8">
        <text>DNA(n) + a 2'-deoxyribonucleoside 5'-triphosphate = DNA(n+1) + diphosphate</text>
        <dbReference type="Rhea" id="RHEA:22508"/>
        <dbReference type="Rhea" id="RHEA-COMP:17339"/>
        <dbReference type="Rhea" id="RHEA-COMP:17340"/>
        <dbReference type="ChEBI" id="CHEBI:33019"/>
        <dbReference type="ChEBI" id="CHEBI:61560"/>
        <dbReference type="ChEBI" id="CHEBI:173112"/>
        <dbReference type="EC" id="2.7.7.7"/>
    </reaction>
</comment>
<dbReference type="GO" id="GO:0006260">
    <property type="term" value="P:DNA replication"/>
    <property type="evidence" value="ECO:0007669"/>
    <property type="project" value="UniProtKB-KW"/>
</dbReference>
<dbReference type="SMART" id="SM00481">
    <property type="entry name" value="POLIIIAc"/>
    <property type="match status" value="1"/>
</dbReference>
<keyword evidence="13" id="KW-1185">Reference proteome</keyword>
<dbReference type="EMBL" id="JAHOEL010000029">
    <property type="protein sequence ID" value="MBV3392790.1"/>
    <property type="molecule type" value="Genomic_DNA"/>
</dbReference>
<dbReference type="InterPro" id="IPR004365">
    <property type="entry name" value="NA-bd_OB_tRNA"/>
</dbReference>
<protein>
    <recommendedName>
        <fullName evidence="2">DNA-directed DNA polymerase</fullName>
        <ecNumber evidence="2">2.7.7.7</ecNumber>
    </recommendedName>
</protein>
<comment type="caution">
    <text evidence="10">The sequence shown here is derived from an EMBL/GenBank/DDBJ whole genome shotgun (WGS) entry which is preliminary data.</text>
</comment>
<dbReference type="CDD" id="cd07431">
    <property type="entry name" value="PHP_PolIIIA"/>
    <property type="match status" value="1"/>
</dbReference>
<dbReference type="InterPro" id="IPR003141">
    <property type="entry name" value="Pol/His_phosphatase_N"/>
</dbReference>
<dbReference type="AlphaFoldDB" id="A0AAW4MTL2"/>
<dbReference type="InterPro" id="IPR004013">
    <property type="entry name" value="PHP_dom"/>
</dbReference>
<dbReference type="InterPro" id="IPR011708">
    <property type="entry name" value="DNA_pol3_alpha_NTPase_dom"/>
</dbReference>
<dbReference type="Proteomes" id="UP001197492">
    <property type="component" value="Unassembled WGS sequence"/>
</dbReference>
<evidence type="ECO:0000259" key="9">
    <source>
        <dbReference type="SMART" id="SM00481"/>
    </source>
</evidence>
<gene>
    <name evidence="10" type="primary">dnaE</name>
    <name evidence="10" type="ORF">KSV97_05995</name>
    <name evidence="11" type="ORF">KSW06_05925</name>
</gene>
<proteinExistence type="predicted"/>
<evidence type="ECO:0000256" key="8">
    <source>
        <dbReference type="ARBA" id="ARBA00049244"/>
    </source>
</evidence>
<reference evidence="10 13" key="1">
    <citation type="submission" date="2021-06" db="EMBL/GenBank/DDBJ databases">
        <title>Collection of gut derived symbiotic bacterial strains cultured from healthy donors.</title>
        <authorList>
            <person name="Lin H."/>
            <person name="Littmann E."/>
            <person name="Pamer E.G."/>
        </authorList>
    </citation>
    <scope>NUCLEOTIDE SEQUENCE</scope>
    <source>
        <strain evidence="11 13">MSK.21.70</strain>
        <strain evidence="10">MSK.21.82</strain>
    </source>
</reference>
<comment type="function">
    <text evidence="7">DNA polymerase III is a complex, multichain enzyme responsible for most of the replicative synthesis in bacteria. This DNA polymerase also exhibits 3' to 5' exonuclease activity. The alpha chain is the DNA polymerase.</text>
</comment>
<dbReference type="EC" id="2.7.7.7" evidence="2"/>
<evidence type="ECO:0000256" key="3">
    <source>
        <dbReference type="ARBA" id="ARBA00022679"/>
    </source>
</evidence>
<dbReference type="GO" id="GO:0008408">
    <property type="term" value="F:3'-5' exonuclease activity"/>
    <property type="evidence" value="ECO:0007669"/>
    <property type="project" value="InterPro"/>
</dbReference>
<dbReference type="NCBIfam" id="NF004226">
    <property type="entry name" value="PRK05673.1"/>
    <property type="match status" value="1"/>
</dbReference>
<dbReference type="GO" id="GO:0003887">
    <property type="term" value="F:DNA-directed DNA polymerase activity"/>
    <property type="evidence" value="ECO:0007669"/>
    <property type="project" value="UniProtKB-KW"/>
</dbReference>